<evidence type="ECO:0008006" key="4">
    <source>
        <dbReference type="Google" id="ProtNLM"/>
    </source>
</evidence>
<dbReference type="CDD" id="cd22541">
    <property type="entry name" value="SP5_N"/>
    <property type="match status" value="1"/>
</dbReference>
<name>A0A1E1J441_LEIGU</name>
<keyword evidence="2" id="KW-0472">Membrane</keyword>
<feature type="transmembrane region" description="Helical" evidence="2">
    <location>
        <begin position="1208"/>
        <end position="1228"/>
    </location>
</feature>
<feature type="transmembrane region" description="Helical" evidence="2">
    <location>
        <begin position="1038"/>
        <end position="1057"/>
    </location>
</feature>
<evidence type="ECO:0000313" key="3">
    <source>
        <dbReference type="EMBL" id="CCM18352.1"/>
    </source>
</evidence>
<proteinExistence type="predicted"/>
<feature type="transmembrane region" description="Helical" evidence="2">
    <location>
        <begin position="357"/>
        <end position="376"/>
    </location>
</feature>
<feature type="transmembrane region" description="Helical" evidence="2">
    <location>
        <begin position="1063"/>
        <end position="1081"/>
    </location>
</feature>
<sequence length="1360" mass="149033">MSHSSGPTVPTPSPDGAVAELQPHSQGSPPVFIHPPRPHAAPSAYPSYPPALYPRQLQPQPSYSPSLPMDTHDPNRSSVGSHTAPAASSLTLSGSYGAAAVTCPSPAYPAPPGSSGYGRYSQQPPVAPPPPTHEQQNPMVYIPREVGREEVVNEAIASTSQYRSQTQLRQEAEWCYERLCGNVPQSGHRGRKGQRCDGYARENVARHLLTADRAAARGGTVPSVSSRTTQLQNVEFLIGSPCHVNRLVLLFFSTLFGVLPLMSTFAFTTLLCGVVLLYISDYLGYHRTTVFVLLGTAIVFSATLFFSNIHAAATSFGPMLMIADLGGILMVVVAAAIQHFRWVQETFPNVLCSLERLVFAVGPVLCLPPLLTTITGLAGSRYAPFFFFAALCTLHRFFYCPLKSSFLVLVSPKSAAGAATASVQQHHQQSDAAGDAGVHARRRVVDNGNGEAKGAHVGVGGVGANDDAALVDTSSPTHGVPLQLNEQVEAVLFSCLVVLLPIAVYNAFQSNWDDHVFANILNSLGLVCGSIAYFCISPMHSLWFLASPGENTYSLFQQLEYDPVKLLDLVTTFRIPVLASASTLAVHWGAYRLLSSRYSYLFSGVAYPFNAILLLIAFYITVYVGIEIKRLLDIDSSGGDVMKDKHLIRRMPVLLGSCVVSVILCILTSMPGVLYFPSVLSVIAFNLFLMDRTSGGPMFTFTVFTSLMLLWWMYRTYSFIVMDLRVFGETTVVPTPVLGVSVLWCYVLGCMGFTLSFSPSKMPVTIVLFLLALQVTFVEHVLYSQKEEGVYPGVLVALTSVVGVAVMCRMYANGVLTVYSAALISSCYVAKFFTFLVEVTSAGYAAELAVRDGLETVRAGFLTVELTCGWWVVLFAGYLVATFEIEHRRRIKMEAAKRMLYTYAALALLLSLLTIRNVQRAAYEFVTHSYVAESELLHIAAGTCCATYALLTMPVWWRLKSRYPVVFPLYAVSRGTALLAVVLLAVQPTRVIEDEVSDLDYDFEYADRGRCATAVGLIMLLGTRVFSLPCFPFAGRFLYWLVAAASLALGITGLVQAAPSFNFYIMMLGLVFLALIMVDVAHYREVGGFVLIGVYGLSILMIPLSFLQLNQFVSEQQEKLHYSSDRLTTLWDMHEQGSMRLLAVIIVVHLGLSVMINCRLSGRPLLPKCQVISREASLSLGVIANFSTELSVMLLCAINFYGNDSDPALYVLFSLLLLLFVDDELIFFELKEHNFRYFAPVACALTLLWLCTMWNAWLTAAPHGLLSQLRRETWAVVQASFTLPAQISLLSLLWKGRKMGSSPGFVVIGSVLLNLACLLLVSDKAVQWMAIVGIFGQCVRIFEAQLQPTTSTRRRHSSAY</sequence>
<gene>
    <name evidence="3" type="primary">LgM4147LRVhigh.32.01880.00500</name>
    <name evidence="3" type="ORF">BN36_3258390</name>
</gene>
<feature type="transmembrane region" description="Helical" evidence="2">
    <location>
        <begin position="969"/>
        <end position="992"/>
    </location>
</feature>
<feature type="transmembrane region" description="Helical" evidence="2">
    <location>
        <begin position="900"/>
        <end position="916"/>
    </location>
</feature>
<organism evidence="3">
    <name type="scientific">Leishmania guyanensis</name>
    <dbReference type="NCBI Taxonomy" id="5670"/>
    <lineage>
        <taxon>Eukaryota</taxon>
        <taxon>Discoba</taxon>
        <taxon>Euglenozoa</taxon>
        <taxon>Kinetoplastea</taxon>
        <taxon>Metakinetoplastina</taxon>
        <taxon>Trypanosomatida</taxon>
        <taxon>Trypanosomatidae</taxon>
        <taxon>Leishmaniinae</taxon>
        <taxon>Leishmania</taxon>
        <taxon>Leishmania guyanensis species complex</taxon>
    </lineage>
</organism>
<feature type="transmembrane region" description="Helical" evidence="2">
    <location>
        <begin position="291"/>
        <end position="313"/>
    </location>
</feature>
<feature type="region of interest" description="Disordered" evidence="1">
    <location>
        <begin position="112"/>
        <end position="137"/>
    </location>
</feature>
<accession>A0A1E1J441</accession>
<keyword evidence="2" id="KW-1133">Transmembrane helix</keyword>
<feature type="transmembrane region" description="Helical" evidence="2">
    <location>
        <begin position="1139"/>
        <end position="1158"/>
    </location>
</feature>
<evidence type="ECO:0000256" key="1">
    <source>
        <dbReference type="SAM" id="MobiDB-lite"/>
    </source>
</evidence>
<dbReference type="PANTHER" id="PTHR35313">
    <property type="entry name" value="NO EXINE FORMATION 1"/>
    <property type="match status" value="1"/>
</dbReference>
<feature type="transmembrane region" description="Helical" evidence="2">
    <location>
        <begin position="647"/>
        <end position="667"/>
    </location>
</feature>
<feature type="transmembrane region" description="Helical" evidence="2">
    <location>
        <begin position="247"/>
        <end position="279"/>
    </location>
</feature>
<feature type="transmembrane region" description="Helical" evidence="2">
    <location>
        <begin position="936"/>
        <end position="957"/>
    </location>
</feature>
<feature type="compositionally biased region" description="Polar residues" evidence="1">
    <location>
        <begin position="76"/>
        <end position="86"/>
    </location>
</feature>
<feature type="transmembrane region" description="Helical" evidence="2">
    <location>
        <begin position="734"/>
        <end position="757"/>
    </location>
</feature>
<feature type="transmembrane region" description="Helical" evidence="2">
    <location>
        <begin position="490"/>
        <end position="508"/>
    </location>
</feature>
<feature type="compositionally biased region" description="Low complexity" evidence="1">
    <location>
        <begin position="113"/>
        <end position="124"/>
    </location>
</feature>
<feature type="transmembrane region" description="Helical" evidence="2">
    <location>
        <begin position="600"/>
        <end position="626"/>
    </location>
</feature>
<feature type="compositionally biased region" description="Low complexity" evidence="1">
    <location>
        <begin position="53"/>
        <end position="68"/>
    </location>
</feature>
<feature type="transmembrane region" description="Helical" evidence="2">
    <location>
        <begin position="1088"/>
        <end position="1109"/>
    </location>
</feature>
<feature type="transmembrane region" description="Helical" evidence="2">
    <location>
        <begin position="815"/>
        <end position="837"/>
    </location>
</feature>
<reference evidence="3" key="1">
    <citation type="submission" date="2012-08" db="EMBL/GenBank/DDBJ databases">
        <title>Comparative genomics of metastatic and non-metastatic Leishmania guyanensis provides insights into polygenic factors involved in Leishmania RNA virus infection.</title>
        <authorList>
            <person name="Smith D."/>
            <person name="Hertz-Fowler C."/>
            <person name="Martin R."/>
            <person name="Dickens N."/>
            <person name="Fasel N."/>
            <person name="Falquet L."/>
            <person name="Beverley S."/>
            <person name="Zangger H."/>
            <person name="Calderon-Copete S."/>
            <person name="Mottram J."/>
            <person name="Xenarios I."/>
        </authorList>
    </citation>
    <scope>NUCLEOTIDE SEQUENCE</scope>
    <source>
        <strain evidence="3">MHOM/BR/75/M4147/SSU:IR2SAT-LUC</strain>
    </source>
</reference>
<feature type="transmembrane region" description="Helical" evidence="2">
    <location>
        <begin position="1012"/>
        <end position="1031"/>
    </location>
</feature>
<feature type="transmembrane region" description="Helical" evidence="2">
    <location>
        <begin position="1178"/>
        <end position="1202"/>
    </location>
</feature>
<dbReference type="PANTHER" id="PTHR35313:SF1">
    <property type="entry name" value="NO EXINE FORMATION 1"/>
    <property type="match status" value="1"/>
</dbReference>
<feature type="transmembrane region" description="Helical" evidence="2">
    <location>
        <begin position="1305"/>
        <end position="1322"/>
    </location>
</feature>
<evidence type="ECO:0000256" key="2">
    <source>
        <dbReference type="SAM" id="Phobius"/>
    </source>
</evidence>
<protein>
    <recommendedName>
        <fullName evidence="4">Transmembrane protein</fullName>
    </recommendedName>
</protein>
<feature type="transmembrane region" description="Helical" evidence="2">
    <location>
        <begin position="696"/>
        <end position="714"/>
    </location>
</feature>
<feature type="transmembrane region" description="Helical" evidence="2">
    <location>
        <begin position="789"/>
        <end position="808"/>
    </location>
</feature>
<dbReference type="EMBL" id="CALQ01001545">
    <property type="protein sequence ID" value="CCM18352.1"/>
    <property type="molecule type" value="Genomic_DNA"/>
</dbReference>
<feature type="transmembrane region" description="Helical" evidence="2">
    <location>
        <begin position="319"/>
        <end position="337"/>
    </location>
</feature>
<feature type="region of interest" description="Disordered" evidence="1">
    <location>
        <begin position="1"/>
        <end position="86"/>
    </location>
</feature>
<feature type="transmembrane region" description="Helical" evidence="2">
    <location>
        <begin position="857"/>
        <end position="880"/>
    </location>
</feature>
<feature type="transmembrane region" description="Helical" evidence="2">
    <location>
        <begin position="1235"/>
        <end position="1255"/>
    </location>
</feature>
<feature type="transmembrane region" description="Helical" evidence="2">
    <location>
        <begin position="520"/>
        <end position="545"/>
    </location>
</feature>
<keyword evidence="2" id="KW-0812">Transmembrane</keyword>